<dbReference type="OrthoDB" id="1490291at2"/>
<comment type="caution">
    <text evidence="2">The sequence shown here is derived from an EMBL/GenBank/DDBJ whole genome shotgun (WGS) entry which is preliminary data.</text>
</comment>
<protein>
    <submittedName>
        <fullName evidence="2">NAD(P)-dependent oxidoreductase</fullName>
    </submittedName>
</protein>
<accession>A0A556MHB0</accession>
<feature type="domain" description="NAD-dependent epimerase/dehydratase" evidence="1">
    <location>
        <begin position="5"/>
        <end position="225"/>
    </location>
</feature>
<dbReference type="PANTHER" id="PTHR43245">
    <property type="entry name" value="BIFUNCTIONAL POLYMYXIN RESISTANCE PROTEIN ARNA"/>
    <property type="match status" value="1"/>
</dbReference>
<dbReference type="Proteomes" id="UP000318733">
    <property type="component" value="Unassembled WGS sequence"/>
</dbReference>
<dbReference type="EMBL" id="VLPK01000003">
    <property type="protein sequence ID" value="TSJ39306.1"/>
    <property type="molecule type" value="Genomic_DNA"/>
</dbReference>
<reference evidence="2 3" key="1">
    <citation type="submission" date="2019-07" db="EMBL/GenBank/DDBJ databases">
        <authorList>
            <person name="Huq M.A."/>
        </authorList>
    </citation>
    <scope>NUCLEOTIDE SEQUENCE [LARGE SCALE GENOMIC DNA]</scope>
    <source>
        <strain evidence="2 3">MAH-19</strain>
    </source>
</reference>
<organism evidence="2 3">
    <name type="scientific">Mucilaginibacter corticis</name>
    <dbReference type="NCBI Taxonomy" id="2597670"/>
    <lineage>
        <taxon>Bacteria</taxon>
        <taxon>Pseudomonadati</taxon>
        <taxon>Bacteroidota</taxon>
        <taxon>Sphingobacteriia</taxon>
        <taxon>Sphingobacteriales</taxon>
        <taxon>Sphingobacteriaceae</taxon>
        <taxon>Mucilaginibacter</taxon>
    </lineage>
</organism>
<dbReference type="SUPFAM" id="SSF51735">
    <property type="entry name" value="NAD(P)-binding Rossmann-fold domains"/>
    <property type="match status" value="1"/>
</dbReference>
<gene>
    <name evidence="2" type="ORF">FO440_16265</name>
</gene>
<dbReference type="InterPro" id="IPR050177">
    <property type="entry name" value="Lipid_A_modif_metabolic_enz"/>
</dbReference>
<dbReference type="PANTHER" id="PTHR43245:SF58">
    <property type="entry name" value="BLL5923 PROTEIN"/>
    <property type="match status" value="1"/>
</dbReference>
<dbReference type="Pfam" id="PF01370">
    <property type="entry name" value="Epimerase"/>
    <property type="match status" value="1"/>
</dbReference>
<dbReference type="RefSeq" id="WP_144249343.1">
    <property type="nucleotide sequence ID" value="NZ_VLPK01000003.1"/>
</dbReference>
<dbReference type="AlphaFoldDB" id="A0A556MHB0"/>
<dbReference type="InterPro" id="IPR001509">
    <property type="entry name" value="Epimerase_deHydtase"/>
</dbReference>
<evidence type="ECO:0000313" key="3">
    <source>
        <dbReference type="Proteomes" id="UP000318733"/>
    </source>
</evidence>
<name>A0A556MHB0_9SPHI</name>
<proteinExistence type="predicted"/>
<evidence type="ECO:0000259" key="1">
    <source>
        <dbReference type="Pfam" id="PF01370"/>
    </source>
</evidence>
<evidence type="ECO:0000313" key="2">
    <source>
        <dbReference type="EMBL" id="TSJ39306.1"/>
    </source>
</evidence>
<sequence length="328" mass="36934">MKEKVLITGASGFVGYHLIIEALQNNLEVYAAVRKNSRVDHLKGFDIQYINLDYENLQSLKDTLQEKQFDYIIHAAGITRAISEQEYNLINATYTANLANAAADTGDKLKKFVLISSLAGVGPLQTLTGIITEETRPNPITAYGRSKLLAERKLKAVKNLNYTILRPTAVYGPRDTGIFIFFKQVSNRIEAYIGKGQQKLSFIYVVDLAKASILALKNGNMQTFNLSDGNFYDKHELGKLSKDILNVKTVKFHLLVNFVKLIAGVSEKVSSLRNKAPILNIEKLNELTAVNWSCSIELAKHDLKFYPQNTLKDGLQQTLKWYKDNNWL</sequence>
<dbReference type="InterPro" id="IPR036291">
    <property type="entry name" value="NAD(P)-bd_dom_sf"/>
</dbReference>
<keyword evidence="3" id="KW-1185">Reference proteome</keyword>
<dbReference type="Gene3D" id="3.40.50.720">
    <property type="entry name" value="NAD(P)-binding Rossmann-like Domain"/>
    <property type="match status" value="1"/>
</dbReference>